<feature type="transmembrane region" description="Helical" evidence="6">
    <location>
        <begin position="251"/>
        <end position="274"/>
    </location>
</feature>
<sequence length="588" mass="66412">MTLKKTVLYFDRIKKFIKVDLWVEERETSAILWLLRRVVKFCALVVSEFTEGRCLLKASALTFISIVSLIPLMAFVLSVSKGLGAEKVLDQKINTNIFNLPGGEMVSAFISFKQGLFQQIDKLDFSEPAAREEILSAIEAFEGFILPPGGEILSTKPYTSGDSSNDNTHDASYVQISAAAAKEEEEEAKTAIKKYKEKLAHIIASVDFSSEKAKNELKERIESSVLSIPSNISLNAFLYKKQIMHFVDRTSFRYLGAIGLTFLLFFVINTIGNIEASFNDIWKIKKSRSVFRKFTDYTSIMFVFPILILTSTTITAVLTNEKLVTLLNKIGFGKIYLSTLGLFLPIVALWMAFISVYIFLPNTRVRVIPGIIGGIIGGTLFYILQVFYFKSQIGLARYNLIYGAFAAVPFFLLWLQMSWNVVLFGAVISYVIQNIRFIKLKSQAIDINYASRELLGLFIMERISSQFLYGKGERWSTEGLSGALSIPIETVQEIISELSKASLIVEIPTEKYLYYMPGKDLDAIHLDEILFAMRNFGEKYMPVSLSPLDQKMVKLLDDLQDAIKHRMRFTMKDIIQDAGAQNMVTCNQ</sequence>
<dbReference type="NCBIfam" id="TIGR00765">
    <property type="entry name" value="yihY_not_rbn"/>
    <property type="match status" value="1"/>
</dbReference>
<keyword evidence="3 6" id="KW-0812">Transmembrane</keyword>
<keyword evidence="2" id="KW-1003">Cell membrane</keyword>
<dbReference type="Pfam" id="PF03631">
    <property type="entry name" value="Virul_fac_BrkB"/>
    <property type="match status" value="1"/>
</dbReference>
<keyword evidence="4 6" id="KW-1133">Transmembrane helix</keyword>
<comment type="subcellular location">
    <subcellularLocation>
        <location evidence="1">Cell membrane</location>
        <topology evidence="1">Multi-pass membrane protein</topology>
    </subcellularLocation>
</comment>
<reference evidence="7" key="2">
    <citation type="submission" date="2006-01" db="EMBL/GenBank/DDBJ databases">
        <authorList>
            <person name="Genoscope"/>
        </authorList>
    </citation>
    <scope>NUCLEOTIDE SEQUENCE</scope>
</reference>
<dbReference type="AlphaFoldDB" id="Q1PUS5"/>
<dbReference type="InterPro" id="IPR017039">
    <property type="entry name" value="Virul_fac_BrkB"/>
</dbReference>
<accession>Q1PUS5</accession>
<feature type="transmembrane region" description="Helical" evidence="6">
    <location>
        <begin position="400"/>
        <end position="432"/>
    </location>
</feature>
<evidence type="ECO:0000313" key="7">
    <source>
        <dbReference type="EMBL" id="CAJ70978.1"/>
    </source>
</evidence>
<evidence type="ECO:0000256" key="3">
    <source>
        <dbReference type="ARBA" id="ARBA00022692"/>
    </source>
</evidence>
<feature type="transmembrane region" description="Helical" evidence="6">
    <location>
        <begin position="335"/>
        <end position="360"/>
    </location>
</feature>
<name>Q1PUS5_KUEST</name>
<feature type="transmembrane region" description="Helical" evidence="6">
    <location>
        <begin position="58"/>
        <end position="79"/>
    </location>
</feature>
<gene>
    <name evidence="7" type="ORF">kustb0233</name>
</gene>
<dbReference type="EMBL" id="CT573074">
    <property type="protein sequence ID" value="CAJ70978.1"/>
    <property type="molecule type" value="Genomic_DNA"/>
</dbReference>
<evidence type="ECO:0000256" key="2">
    <source>
        <dbReference type="ARBA" id="ARBA00022475"/>
    </source>
</evidence>
<dbReference type="PANTHER" id="PTHR30213">
    <property type="entry name" value="INNER MEMBRANE PROTEIN YHJD"/>
    <property type="match status" value="1"/>
</dbReference>
<evidence type="ECO:0000256" key="4">
    <source>
        <dbReference type="ARBA" id="ARBA00022989"/>
    </source>
</evidence>
<proteinExistence type="predicted"/>
<evidence type="ECO:0000256" key="6">
    <source>
        <dbReference type="SAM" id="Phobius"/>
    </source>
</evidence>
<evidence type="ECO:0000256" key="1">
    <source>
        <dbReference type="ARBA" id="ARBA00004651"/>
    </source>
</evidence>
<evidence type="ECO:0000256" key="5">
    <source>
        <dbReference type="ARBA" id="ARBA00023136"/>
    </source>
</evidence>
<keyword evidence="5 6" id="KW-0472">Membrane</keyword>
<feature type="transmembrane region" description="Helical" evidence="6">
    <location>
        <begin position="294"/>
        <end position="315"/>
    </location>
</feature>
<protein>
    <submittedName>
        <fullName evidence="7">Uncharacterized protein</fullName>
    </submittedName>
</protein>
<reference evidence="7" key="1">
    <citation type="journal article" date="2006" name="Nature">
        <title>Deciphering the evolution and metabolism of an anammox bacterium from a community genome.</title>
        <authorList>
            <person name="Strous M."/>
            <person name="Pelletier E."/>
            <person name="Mangenot S."/>
            <person name="Rattei T."/>
            <person name="Lehner A."/>
            <person name="Taylor M.W."/>
            <person name="Horn M."/>
            <person name="Daims H."/>
            <person name="Bartol-Mavel D."/>
            <person name="Wincker P."/>
            <person name="Barbe V."/>
            <person name="Fonknechten N."/>
            <person name="Vallenet D."/>
            <person name="Segurens B."/>
            <person name="Schenowitz-Truong C."/>
            <person name="Medigue C."/>
            <person name="Collingro A."/>
            <person name="Snel B."/>
            <person name="Dutilh B.E."/>
            <person name="OpDenCamp H.J.M."/>
            <person name="vanDerDrift C."/>
            <person name="Cirpus I."/>
            <person name="vanDePas-Schoonen K.T."/>
            <person name="Harhangi H.R."/>
            <person name="vanNiftrik L."/>
            <person name="Schmid M."/>
            <person name="Keltjens J."/>
            <person name="vanDeVossenberg J."/>
            <person name="Kartal B."/>
            <person name="Meier H."/>
            <person name="Frishman D."/>
            <person name="Huynen M.A."/>
            <person name="Mewes H."/>
            <person name="Weissenbach J."/>
            <person name="Jetten M.S.M."/>
            <person name="Wagner M."/>
            <person name="LePaslier D."/>
        </authorList>
    </citation>
    <scope>NUCLEOTIDE SEQUENCE</scope>
</reference>
<dbReference type="GO" id="GO:0005886">
    <property type="term" value="C:plasma membrane"/>
    <property type="evidence" value="ECO:0007669"/>
    <property type="project" value="UniProtKB-SubCell"/>
</dbReference>
<dbReference type="PANTHER" id="PTHR30213:SF0">
    <property type="entry name" value="UPF0761 MEMBRANE PROTEIN YIHY"/>
    <property type="match status" value="1"/>
</dbReference>
<organism evidence="7">
    <name type="scientific">Kuenenia stuttgartiensis</name>
    <dbReference type="NCBI Taxonomy" id="174633"/>
    <lineage>
        <taxon>Bacteria</taxon>
        <taxon>Pseudomonadati</taxon>
        <taxon>Planctomycetota</taxon>
        <taxon>Candidatus Brocadiia</taxon>
        <taxon>Candidatus Brocadiales</taxon>
        <taxon>Candidatus Brocadiaceae</taxon>
        <taxon>Candidatus Kuenenia</taxon>
    </lineage>
</organism>
<feature type="transmembrane region" description="Helical" evidence="6">
    <location>
        <begin position="367"/>
        <end position="388"/>
    </location>
</feature>